<evidence type="ECO:0000313" key="4">
    <source>
        <dbReference type="Proteomes" id="UP000184191"/>
    </source>
</evidence>
<dbReference type="InterPro" id="IPR010415">
    <property type="entry name" value="LpxI_C"/>
</dbReference>
<dbReference type="Gene3D" id="3.40.50.20">
    <property type="match status" value="1"/>
</dbReference>
<dbReference type="Proteomes" id="UP000184191">
    <property type="component" value="Unassembled WGS sequence"/>
</dbReference>
<dbReference type="RefSeq" id="WP_073194039.1">
    <property type="nucleotide sequence ID" value="NZ_FRBN01000001.1"/>
</dbReference>
<evidence type="ECO:0000259" key="2">
    <source>
        <dbReference type="Pfam" id="PF17930"/>
    </source>
</evidence>
<dbReference type="InterPro" id="IPR053174">
    <property type="entry name" value="LpxI"/>
</dbReference>
<evidence type="ECO:0008006" key="5">
    <source>
        <dbReference type="Google" id="ProtNLM"/>
    </source>
</evidence>
<reference evidence="4" key="1">
    <citation type="submission" date="2016-11" db="EMBL/GenBank/DDBJ databases">
        <authorList>
            <person name="Varghese N."/>
            <person name="Submissions S."/>
        </authorList>
    </citation>
    <scope>NUCLEOTIDE SEQUENCE [LARGE SCALE GENOMIC DNA]</scope>
    <source>
        <strain evidence="4">DSM 29327</strain>
    </source>
</reference>
<protein>
    <recommendedName>
        <fullName evidence="5">Phosphatidate cytidylyltransferase</fullName>
    </recommendedName>
</protein>
<proteinExistence type="predicted"/>
<evidence type="ECO:0000259" key="1">
    <source>
        <dbReference type="Pfam" id="PF06230"/>
    </source>
</evidence>
<dbReference type="InterPro" id="IPR043167">
    <property type="entry name" value="LpxI_C_sf"/>
</dbReference>
<feature type="domain" description="LpxI N-terminal" evidence="2">
    <location>
        <begin position="4"/>
        <end position="127"/>
    </location>
</feature>
<dbReference type="EMBL" id="FRBN01000001">
    <property type="protein sequence ID" value="SHK78115.1"/>
    <property type="molecule type" value="Genomic_DNA"/>
</dbReference>
<feature type="domain" description="LpxI C-terminal" evidence="1">
    <location>
        <begin position="132"/>
        <end position="264"/>
    </location>
</feature>
<sequence>MSGRLAILACGGGLPVALARHCPEALLICFAGVPHRLGPAAREHRLEKLGALTEALHDAGVTRIVLAGHLPRPTLDPSDFDALTTSFAPRLMAGMQGGDDALLTSVIAVFEEQGFTVLGAHELLPDLTAGEGLCVGPVPDELAEADAARAADILAALSPLDIGQGCVVAGGQCLGIETLQGTDALLGFVATTDPAYRPKAPGVFVKAAKRGQDLRVDMPAIGPGTIAGVAAAGLAGLMIEPGRVMILEREKTLAALSEFGLFLVARTF</sequence>
<keyword evidence="4" id="KW-1185">Reference proteome</keyword>
<dbReference type="Pfam" id="PF06230">
    <property type="entry name" value="LpxI_C"/>
    <property type="match status" value="1"/>
</dbReference>
<dbReference type="OrthoDB" id="9789836at2"/>
<name>A0A1M6V9S6_9RHOB</name>
<evidence type="ECO:0000313" key="3">
    <source>
        <dbReference type="EMBL" id="SHK78115.1"/>
    </source>
</evidence>
<dbReference type="InterPro" id="IPR041255">
    <property type="entry name" value="LpxI_N"/>
</dbReference>
<dbReference type="STRING" id="1054996.SAMN05444414_101182"/>
<dbReference type="PANTHER" id="PTHR39962">
    <property type="entry name" value="BLL4848 PROTEIN"/>
    <property type="match status" value="1"/>
</dbReference>
<dbReference type="Gene3D" id="3.40.140.80">
    <property type="match status" value="1"/>
</dbReference>
<dbReference type="AlphaFoldDB" id="A0A1M6V9S6"/>
<dbReference type="PANTHER" id="PTHR39962:SF1">
    <property type="entry name" value="LPXI FAMILY PROTEIN"/>
    <property type="match status" value="1"/>
</dbReference>
<accession>A0A1M6V9S6</accession>
<gene>
    <name evidence="3" type="ORF">SAMN05444414_101182</name>
</gene>
<organism evidence="3 4">
    <name type="scientific">Roseovarius marisflavi</name>
    <dbReference type="NCBI Taxonomy" id="1054996"/>
    <lineage>
        <taxon>Bacteria</taxon>
        <taxon>Pseudomonadati</taxon>
        <taxon>Pseudomonadota</taxon>
        <taxon>Alphaproteobacteria</taxon>
        <taxon>Rhodobacterales</taxon>
        <taxon>Roseobacteraceae</taxon>
        <taxon>Roseovarius</taxon>
    </lineage>
</organism>
<dbReference type="Pfam" id="PF17930">
    <property type="entry name" value="LpxI_N"/>
    <property type="match status" value="1"/>
</dbReference>